<evidence type="ECO:0000313" key="4">
    <source>
        <dbReference type="Proteomes" id="UP000189299"/>
    </source>
</evidence>
<dbReference type="EMBL" id="MSTR01000016">
    <property type="protein sequence ID" value="ONN41105.1"/>
    <property type="molecule type" value="Genomic_DNA"/>
</dbReference>
<evidence type="ECO:0008006" key="5">
    <source>
        <dbReference type="Google" id="ProtNLM"/>
    </source>
</evidence>
<dbReference type="Pfam" id="PF06946">
    <property type="entry name" value="Phage_holin_5_1"/>
    <property type="match status" value="1"/>
</dbReference>
<proteinExistence type="predicted"/>
<keyword evidence="2" id="KW-0812">Transmembrane</keyword>
<keyword evidence="2" id="KW-1133">Transmembrane helix</keyword>
<reference evidence="3 4" key="1">
    <citation type="submission" date="2016-12" db="EMBL/GenBank/DDBJ databases">
        <authorList>
            <person name="Song W.-J."/>
            <person name="Kurnit D.M."/>
        </authorList>
    </citation>
    <scope>NUCLEOTIDE SEQUENCE [LARGE SCALE GENOMIC DNA]</scope>
    <source>
        <strain evidence="3 4">CGB1038-1_S1</strain>
    </source>
</reference>
<feature type="compositionally biased region" description="Basic and acidic residues" evidence="1">
    <location>
        <begin position="101"/>
        <end position="110"/>
    </location>
</feature>
<dbReference type="RefSeq" id="WP_077151967.1">
    <property type="nucleotide sequence ID" value="NZ_CABMMO010000016.1"/>
</dbReference>
<sequence length="110" mass="11611">MKEILAASSIITPLVVGVTGLFKTQMKDYKLLPVINVIAGILLGVLYAVTLTPQDLAIYAWAGAVSGLAAGGLFDLGNSMVKPDVDPPDYGDGQEGTENLIYKERDQSKG</sequence>
<organism evidence="3 4">
    <name type="scientific">Enterococcus mundtii</name>
    <dbReference type="NCBI Taxonomy" id="53346"/>
    <lineage>
        <taxon>Bacteria</taxon>
        <taxon>Bacillati</taxon>
        <taxon>Bacillota</taxon>
        <taxon>Bacilli</taxon>
        <taxon>Lactobacillales</taxon>
        <taxon>Enterococcaceae</taxon>
        <taxon>Enterococcus</taxon>
    </lineage>
</organism>
<keyword evidence="2" id="KW-0472">Membrane</keyword>
<feature type="transmembrane region" description="Helical" evidence="2">
    <location>
        <begin position="56"/>
        <end position="74"/>
    </location>
</feature>
<dbReference type="InterPro" id="IPR009708">
    <property type="entry name" value="Phage_A118_holin/antiholin"/>
</dbReference>
<comment type="caution">
    <text evidence="3">The sequence shown here is derived from an EMBL/GenBank/DDBJ whole genome shotgun (WGS) entry which is preliminary data.</text>
</comment>
<feature type="transmembrane region" description="Helical" evidence="2">
    <location>
        <begin position="31"/>
        <end position="50"/>
    </location>
</feature>
<feature type="region of interest" description="Disordered" evidence="1">
    <location>
        <begin position="85"/>
        <end position="110"/>
    </location>
</feature>
<evidence type="ECO:0000256" key="2">
    <source>
        <dbReference type="SAM" id="Phobius"/>
    </source>
</evidence>
<gene>
    <name evidence="3" type="ORF">BTN92_13620</name>
</gene>
<dbReference type="AlphaFoldDB" id="A0A1V2UCU8"/>
<protein>
    <recommendedName>
        <fullName evidence="5">Holin</fullName>
    </recommendedName>
</protein>
<accession>A0A1V2UCU8</accession>
<feature type="transmembrane region" description="Helical" evidence="2">
    <location>
        <begin position="6"/>
        <end position="24"/>
    </location>
</feature>
<name>A0A1V2UCU8_ENTMU</name>
<evidence type="ECO:0000313" key="3">
    <source>
        <dbReference type="EMBL" id="ONN41105.1"/>
    </source>
</evidence>
<dbReference type="Proteomes" id="UP000189299">
    <property type="component" value="Unassembled WGS sequence"/>
</dbReference>
<evidence type="ECO:0000256" key="1">
    <source>
        <dbReference type="SAM" id="MobiDB-lite"/>
    </source>
</evidence>